<protein>
    <recommendedName>
        <fullName evidence="3">Actin-like ATPase domain-containing protein</fullName>
    </recommendedName>
</protein>
<name>A0A284RZ61_ARMOS</name>
<gene>
    <name evidence="1" type="ORF">ARMOST_17507</name>
</gene>
<keyword evidence="2" id="KW-1185">Reference proteome</keyword>
<dbReference type="SUPFAM" id="SSF53067">
    <property type="entry name" value="Actin-like ATPase domain"/>
    <property type="match status" value="1"/>
</dbReference>
<dbReference type="Proteomes" id="UP000219338">
    <property type="component" value="Unassembled WGS sequence"/>
</dbReference>
<reference evidence="2" key="1">
    <citation type="journal article" date="2017" name="Nat. Ecol. Evol.">
        <title>Genome expansion and lineage-specific genetic innovations in the forest pathogenic fungi Armillaria.</title>
        <authorList>
            <person name="Sipos G."/>
            <person name="Prasanna A.N."/>
            <person name="Walter M.C."/>
            <person name="O'Connor E."/>
            <person name="Balint B."/>
            <person name="Krizsan K."/>
            <person name="Kiss B."/>
            <person name="Hess J."/>
            <person name="Varga T."/>
            <person name="Slot J."/>
            <person name="Riley R."/>
            <person name="Boka B."/>
            <person name="Rigling D."/>
            <person name="Barry K."/>
            <person name="Lee J."/>
            <person name="Mihaltcheva S."/>
            <person name="LaButti K."/>
            <person name="Lipzen A."/>
            <person name="Waldron R."/>
            <person name="Moloney N.M."/>
            <person name="Sperisen C."/>
            <person name="Kredics L."/>
            <person name="Vagvoelgyi C."/>
            <person name="Patrignani A."/>
            <person name="Fitzpatrick D."/>
            <person name="Nagy I."/>
            <person name="Doyle S."/>
            <person name="Anderson J.B."/>
            <person name="Grigoriev I.V."/>
            <person name="Gueldener U."/>
            <person name="Muensterkoetter M."/>
            <person name="Nagy L.G."/>
        </authorList>
    </citation>
    <scope>NUCLEOTIDE SEQUENCE [LARGE SCALE GENOMIC DNA]</scope>
    <source>
        <strain evidence="2">C18/9</strain>
    </source>
</reference>
<evidence type="ECO:0008006" key="3">
    <source>
        <dbReference type="Google" id="ProtNLM"/>
    </source>
</evidence>
<proteinExistence type="predicted"/>
<evidence type="ECO:0000313" key="1">
    <source>
        <dbReference type="EMBL" id="SJL14054.1"/>
    </source>
</evidence>
<dbReference type="AlphaFoldDB" id="A0A284RZ61"/>
<dbReference type="PANTHER" id="PTHR14187">
    <property type="entry name" value="ALPHA KINASE/ELONGATION FACTOR 2 KINASE"/>
    <property type="match status" value="1"/>
</dbReference>
<sequence length="526" mass="58448">MSERKPYDGTQRKLVIAMDLGTTFSGASYSILDPGRVPEIKGATRFPSQEHVGGDAKIPTIMYYDQEGNIKAVGAEALKQNVVEDAEDDGWKRCSAFKLHLRPPSASSEEISRGIPPLPDGMDVVTVFADFYAYLFDFPDDDEGHSRVHFVTEGEASLHFCIHQGLESCIRDEEGVMIVDAGGGTVDISTYSSIQSPNVDSHAFEEIAAPACNFTSSIYVTARAKLFLREKLAESRFADEVDMIAECFDATTKLRFRDVEEASFIKFGTMKDRDPKLDIRSGQLKLAGSEVAGFFEPSIASMIKGFSSQSQITDSNYQSVFLVGGFTASDWLFSKLKEHLEPLDISFSRPDSHVNKAVADGALSFYLDHVVAARASKYDYGVPVYTEYNPLDAEHGSRTDATFFDAAGVLSIGGLFSCMLPKHAMHLVELQSITAEIECYRGTKEQPLWVDEEPEEYSVFCTITADTSEVAKSLKLQRRPDGKSYFTLAYDIILLFGRTELKAQFSWKENDEEKRGPARIIYDRIV</sequence>
<accession>A0A284RZ61</accession>
<dbReference type="PANTHER" id="PTHR14187:SF5">
    <property type="entry name" value="HEAT SHOCK 70 KDA PROTEIN 12A"/>
    <property type="match status" value="1"/>
</dbReference>
<dbReference type="Gene3D" id="3.30.420.40">
    <property type="match status" value="1"/>
</dbReference>
<dbReference type="CDD" id="cd10170">
    <property type="entry name" value="ASKHA_NBD_HSP70"/>
    <property type="match status" value="1"/>
</dbReference>
<dbReference type="InterPro" id="IPR043129">
    <property type="entry name" value="ATPase_NBD"/>
</dbReference>
<organism evidence="1 2">
    <name type="scientific">Armillaria ostoyae</name>
    <name type="common">Armillaria root rot fungus</name>
    <dbReference type="NCBI Taxonomy" id="47428"/>
    <lineage>
        <taxon>Eukaryota</taxon>
        <taxon>Fungi</taxon>
        <taxon>Dikarya</taxon>
        <taxon>Basidiomycota</taxon>
        <taxon>Agaricomycotina</taxon>
        <taxon>Agaricomycetes</taxon>
        <taxon>Agaricomycetidae</taxon>
        <taxon>Agaricales</taxon>
        <taxon>Marasmiineae</taxon>
        <taxon>Physalacriaceae</taxon>
        <taxon>Armillaria</taxon>
    </lineage>
</organism>
<evidence type="ECO:0000313" key="2">
    <source>
        <dbReference type="Proteomes" id="UP000219338"/>
    </source>
</evidence>
<dbReference type="STRING" id="47428.A0A284RZ61"/>
<dbReference type="OrthoDB" id="2963168at2759"/>
<dbReference type="EMBL" id="FUEG01000022">
    <property type="protein sequence ID" value="SJL14054.1"/>
    <property type="molecule type" value="Genomic_DNA"/>
</dbReference>
<dbReference type="OMA" id="SWKENDE"/>